<dbReference type="PANTHER" id="PTHR21485">
    <property type="entry name" value="HAD SUPERFAMILY MEMBERS CMAS AND KDSC"/>
    <property type="match status" value="1"/>
</dbReference>
<dbReference type="Pfam" id="PF02348">
    <property type="entry name" value="CTP_transf_3"/>
    <property type="match status" value="1"/>
</dbReference>
<accession>A0ABQ3B3G5</accession>
<keyword evidence="2" id="KW-1185">Reference proteome</keyword>
<evidence type="ECO:0000313" key="2">
    <source>
        <dbReference type="Proteomes" id="UP000601597"/>
    </source>
</evidence>
<keyword evidence="1" id="KW-0808">Transferase</keyword>
<gene>
    <name evidence="1" type="primary">neuA</name>
    <name evidence="1" type="ORF">GCM10007071_24920</name>
</gene>
<evidence type="ECO:0000313" key="1">
    <source>
        <dbReference type="EMBL" id="GGY76449.1"/>
    </source>
</evidence>
<dbReference type="Gene3D" id="3.90.550.10">
    <property type="entry name" value="Spore Coat Polysaccharide Biosynthesis Protein SpsA, Chain A"/>
    <property type="match status" value="1"/>
</dbReference>
<dbReference type="CDD" id="cd02513">
    <property type="entry name" value="CMP-NeuAc_Synthase"/>
    <property type="match status" value="1"/>
</dbReference>
<sequence>MNRIFAFVFARGGSKGLPGKNLLPLGGIPLIGHSINIAKALPQVEKVFVSTDDAEIKKVAEQYGAEVIDRPAELAGDKSPEWDAWRHAIRYLEEAGEEFDIFLSLPATSPLRAPMDVDAAINALDGNTDAVITVTPASRSPFFNMVAREEDGSCRILSPSNGYSRRQDAPEAFDMTTVAYAVRKQFILSSDRLFGGRVRSVLIPKERSIDIDDEWDFVFAEALYKRTRQ</sequence>
<dbReference type="EMBL" id="BMXV01000005">
    <property type="protein sequence ID" value="GGY76449.1"/>
    <property type="molecule type" value="Genomic_DNA"/>
</dbReference>
<keyword evidence="1" id="KW-0548">Nucleotidyltransferase</keyword>
<comment type="caution">
    <text evidence="1">The sequence shown here is derived from an EMBL/GenBank/DDBJ whole genome shotgun (WGS) entry which is preliminary data.</text>
</comment>
<organism evidence="1 2">
    <name type="scientific">Marinobacter zhanjiangensis</name>
    <dbReference type="NCBI Taxonomy" id="578215"/>
    <lineage>
        <taxon>Bacteria</taxon>
        <taxon>Pseudomonadati</taxon>
        <taxon>Pseudomonadota</taxon>
        <taxon>Gammaproteobacteria</taxon>
        <taxon>Pseudomonadales</taxon>
        <taxon>Marinobacteraceae</taxon>
        <taxon>Marinobacter</taxon>
    </lineage>
</organism>
<dbReference type="GO" id="GO:0016779">
    <property type="term" value="F:nucleotidyltransferase activity"/>
    <property type="evidence" value="ECO:0007669"/>
    <property type="project" value="UniProtKB-KW"/>
</dbReference>
<dbReference type="Proteomes" id="UP000601597">
    <property type="component" value="Unassembled WGS sequence"/>
</dbReference>
<dbReference type="PANTHER" id="PTHR21485:SF3">
    <property type="entry name" value="N-ACYLNEURAMINATE CYTIDYLYLTRANSFERASE"/>
    <property type="match status" value="1"/>
</dbReference>
<protein>
    <submittedName>
        <fullName evidence="1">Acylneuraminate cytidylyltransferase</fullName>
    </submittedName>
</protein>
<reference evidence="2" key="1">
    <citation type="journal article" date="2019" name="Int. J. Syst. Evol. Microbiol.">
        <title>The Global Catalogue of Microorganisms (GCM) 10K type strain sequencing project: providing services to taxonomists for standard genome sequencing and annotation.</title>
        <authorList>
            <consortium name="The Broad Institute Genomics Platform"/>
            <consortium name="The Broad Institute Genome Sequencing Center for Infectious Disease"/>
            <person name="Wu L."/>
            <person name="Ma J."/>
        </authorList>
    </citation>
    <scope>NUCLEOTIDE SEQUENCE [LARGE SCALE GENOMIC DNA]</scope>
    <source>
        <strain evidence="2">KCTC 22280</strain>
    </source>
</reference>
<proteinExistence type="predicted"/>
<dbReference type="InterPro" id="IPR029044">
    <property type="entry name" value="Nucleotide-diphossugar_trans"/>
</dbReference>
<name>A0ABQ3B3G5_9GAMM</name>
<dbReference type="RefSeq" id="WP_189576883.1">
    <property type="nucleotide sequence ID" value="NZ_BMXV01000005.1"/>
</dbReference>
<dbReference type="InterPro" id="IPR050793">
    <property type="entry name" value="CMP-NeuNAc_synthase"/>
</dbReference>
<dbReference type="SUPFAM" id="SSF53448">
    <property type="entry name" value="Nucleotide-diphospho-sugar transferases"/>
    <property type="match status" value="1"/>
</dbReference>
<dbReference type="InterPro" id="IPR003329">
    <property type="entry name" value="Cytidylyl_trans"/>
</dbReference>